<dbReference type="RefSeq" id="WP_344465110.1">
    <property type="nucleotide sequence ID" value="NZ_BAAANT010000015.1"/>
</dbReference>
<dbReference type="EMBL" id="BAAANT010000015">
    <property type="protein sequence ID" value="GAA2143860.1"/>
    <property type="molecule type" value="Genomic_DNA"/>
</dbReference>
<dbReference type="GO" id="GO:0016787">
    <property type="term" value="F:hydrolase activity"/>
    <property type="evidence" value="ECO:0007669"/>
    <property type="project" value="UniProtKB-KW"/>
</dbReference>
<dbReference type="PANTHER" id="PTHR48098:SF1">
    <property type="entry name" value="DIACYLGLYCEROL ACYLTRANSFERASE_MYCOLYLTRANSFERASE AG85A"/>
    <property type="match status" value="1"/>
</dbReference>
<feature type="transmembrane region" description="Helical" evidence="1">
    <location>
        <begin position="81"/>
        <end position="97"/>
    </location>
</feature>
<keyword evidence="1" id="KW-0812">Transmembrane</keyword>
<proteinExistence type="predicted"/>
<feature type="transmembrane region" description="Helical" evidence="1">
    <location>
        <begin position="49"/>
        <end position="66"/>
    </location>
</feature>
<dbReference type="PANTHER" id="PTHR48098">
    <property type="entry name" value="ENTEROCHELIN ESTERASE-RELATED"/>
    <property type="match status" value="1"/>
</dbReference>
<keyword evidence="1" id="KW-0472">Membrane</keyword>
<dbReference type="Gene3D" id="3.40.50.1820">
    <property type="entry name" value="alpha/beta hydrolase"/>
    <property type="match status" value="1"/>
</dbReference>
<dbReference type="PROSITE" id="PS51257">
    <property type="entry name" value="PROKAR_LIPOPROTEIN"/>
    <property type="match status" value="1"/>
</dbReference>
<dbReference type="Pfam" id="PF00756">
    <property type="entry name" value="Esterase"/>
    <property type="match status" value="1"/>
</dbReference>
<name>A0ABP5LE85_9ACTN</name>
<dbReference type="SUPFAM" id="SSF53474">
    <property type="entry name" value="alpha/beta-Hydrolases"/>
    <property type="match status" value="1"/>
</dbReference>
<protein>
    <submittedName>
        <fullName evidence="2">Alpha/beta hydrolase-fold protein</fullName>
    </submittedName>
</protein>
<dbReference type="InterPro" id="IPR000801">
    <property type="entry name" value="Esterase-like"/>
</dbReference>
<evidence type="ECO:0000313" key="3">
    <source>
        <dbReference type="Proteomes" id="UP001422759"/>
    </source>
</evidence>
<evidence type="ECO:0000256" key="1">
    <source>
        <dbReference type="SAM" id="Phobius"/>
    </source>
</evidence>
<keyword evidence="2" id="KW-0378">Hydrolase</keyword>
<dbReference type="InterPro" id="IPR029058">
    <property type="entry name" value="AB_hydrolase_fold"/>
</dbReference>
<gene>
    <name evidence="2" type="ORF">GCM10009760_30700</name>
</gene>
<dbReference type="Proteomes" id="UP001422759">
    <property type="component" value="Unassembled WGS sequence"/>
</dbReference>
<feature type="transmembrane region" description="Helical" evidence="1">
    <location>
        <begin position="109"/>
        <end position="129"/>
    </location>
</feature>
<feature type="transmembrane region" description="Helical" evidence="1">
    <location>
        <begin position="20"/>
        <end position="37"/>
    </location>
</feature>
<sequence>MSRPIAAWNPLDWPLTHGVVPYAVLAVGCAALLALAVSRAPHWWTRRLPAALVLAAGLTALVPVAVDDWWQPFPDSLPRKVVYWIGVALLGFCLAAFRLPAGRRRGRGAVVLAALLVLLMSSSQVNRYFDQYPTFRVLLAPWINPAAKLSSTPAAATVTVPPGRVLAEVWHRPAGLPAKGTISTAPIPGTKSGFKSRDAYIYLPPAYQATPRPLLPVLVLLPGQPGEPADWVNSGGLQAQLDGFAAAHDGLAPVVVVADQTGGPWNNPLCMDSRIAKSQTFLAQDVPDWVHAHLQTAAGRTAWSIGGLSLGGTCALQLAVNAPQVYGSFLDISGQDEPTLGSHAMTVNAAFGGDEAAFDAVDPLHVLARQRFPDTAAAFVVGASDKEYGPAQVKVFAAALKAGMKAKANTVPGGHDWHTFRAGLGDNLTWLAQQTGMIR</sequence>
<reference evidence="3" key="1">
    <citation type="journal article" date="2019" name="Int. J. Syst. Evol. Microbiol.">
        <title>The Global Catalogue of Microorganisms (GCM) 10K type strain sequencing project: providing services to taxonomists for standard genome sequencing and annotation.</title>
        <authorList>
            <consortium name="The Broad Institute Genomics Platform"/>
            <consortium name="The Broad Institute Genome Sequencing Center for Infectious Disease"/>
            <person name="Wu L."/>
            <person name="Ma J."/>
        </authorList>
    </citation>
    <scope>NUCLEOTIDE SEQUENCE [LARGE SCALE GENOMIC DNA]</scope>
    <source>
        <strain evidence="3">JCM 14560</strain>
    </source>
</reference>
<organism evidence="2 3">
    <name type="scientific">Kitasatospora kazusensis</name>
    <dbReference type="NCBI Taxonomy" id="407974"/>
    <lineage>
        <taxon>Bacteria</taxon>
        <taxon>Bacillati</taxon>
        <taxon>Actinomycetota</taxon>
        <taxon>Actinomycetes</taxon>
        <taxon>Kitasatosporales</taxon>
        <taxon>Streptomycetaceae</taxon>
        <taxon>Kitasatospora</taxon>
    </lineage>
</organism>
<accession>A0ABP5LE85</accession>
<comment type="caution">
    <text evidence="2">The sequence shown here is derived from an EMBL/GenBank/DDBJ whole genome shotgun (WGS) entry which is preliminary data.</text>
</comment>
<keyword evidence="1" id="KW-1133">Transmembrane helix</keyword>
<evidence type="ECO:0000313" key="2">
    <source>
        <dbReference type="EMBL" id="GAA2143860.1"/>
    </source>
</evidence>
<keyword evidence="3" id="KW-1185">Reference proteome</keyword>
<dbReference type="InterPro" id="IPR050583">
    <property type="entry name" value="Mycobacterial_A85_antigen"/>
</dbReference>